<evidence type="ECO:0000256" key="2">
    <source>
        <dbReference type="ARBA" id="ARBA00023163"/>
    </source>
</evidence>
<evidence type="ECO:0000259" key="4">
    <source>
        <dbReference type="Pfam" id="PF13490"/>
    </source>
</evidence>
<dbReference type="InterPro" id="IPR027383">
    <property type="entry name" value="Znf_put"/>
</dbReference>
<dbReference type="EMBL" id="LR134406">
    <property type="protein sequence ID" value="VEH69853.1"/>
    <property type="molecule type" value="Genomic_DNA"/>
</dbReference>
<dbReference type="Pfam" id="PF13490">
    <property type="entry name" value="zf-HC2"/>
    <property type="match status" value="1"/>
</dbReference>
<dbReference type="Proteomes" id="UP000273044">
    <property type="component" value="Chromosome"/>
</dbReference>
<dbReference type="Gene3D" id="2.50.20.10">
    <property type="entry name" value="Lipoprotein localisation LolA/LolB/LppX"/>
    <property type="match status" value="1"/>
</dbReference>
<sequence>MRGNDCRRYEDDLSGFVDRTLPERRVNQVSEHLVRCPECSAAVDELRRVRSRLNSCRAAATLPETLAERLQNIAGNECDQPLYLAGDGPRRHSRGGRLIRGGMAATVALATLMMLSLALAKEPAVVGDPVRAAREQYSLALTTISVGQGVGAVQWARERGARPGAATQLSPRTFDLGQAVPIDENNAMIRLGNNGQSITYSGRQRVWLMDGDGVHRPNDVEVDVVAGEGATLAVLDGTGERFLSWFVPTMGCCSSLAETGWQFYTYQSSDTVAGRSASVVEARGDGHLVARWWLDDDTGLPLWVERYDTTGRPTLVFGFVSINIGTAQLATDSTQPYPMESVSSANTSGWCVGLPECPLELGGLPLVAHASSGEGQNVYQRLVYSDGVRTLSVSWTPGVLAGGIRVSDDSPGLPQVSAWQVGDGVVSVATNGPRALMAEACKALPKPQENKYGLLERMGSGLGRLVGIG</sequence>
<gene>
    <name evidence="5" type="ORF">NCTC12967_01131</name>
</gene>
<evidence type="ECO:0000313" key="5">
    <source>
        <dbReference type="EMBL" id="VEH69853.1"/>
    </source>
</evidence>
<keyword evidence="3" id="KW-1133">Transmembrane helix</keyword>
<name>A0A3S4W6F1_9ACTN</name>
<protein>
    <submittedName>
        <fullName evidence="5">Predicted transmembrane transcriptional regulator (Anti-sigma factor)</fullName>
    </submittedName>
</protein>
<evidence type="ECO:0000256" key="3">
    <source>
        <dbReference type="SAM" id="Phobius"/>
    </source>
</evidence>
<dbReference type="Gene3D" id="1.10.10.1320">
    <property type="entry name" value="Anti-sigma factor, zinc-finger domain"/>
    <property type="match status" value="1"/>
</dbReference>
<proteinExistence type="predicted"/>
<dbReference type="GeneID" id="64406611"/>
<keyword evidence="1" id="KW-0805">Transcription regulation</keyword>
<accession>A0A3S4W6F1</accession>
<dbReference type="AlphaFoldDB" id="A0A3S4W6F1"/>
<organism evidence="5 6">
    <name type="scientific">Arachnia propionica</name>
    <dbReference type="NCBI Taxonomy" id="1750"/>
    <lineage>
        <taxon>Bacteria</taxon>
        <taxon>Bacillati</taxon>
        <taxon>Actinomycetota</taxon>
        <taxon>Actinomycetes</taxon>
        <taxon>Propionibacteriales</taxon>
        <taxon>Propionibacteriaceae</taxon>
        <taxon>Arachnia</taxon>
    </lineage>
</organism>
<evidence type="ECO:0000256" key="1">
    <source>
        <dbReference type="ARBA" id="ARBA00023015"/>
    </source>
</evidence>
<dbReference type="InterPro" id="IPR041916">
    <property type="entry name" value="Anti_sigma_zinc_sf"/>
</dbReference>
<keyword evidence="2" id="KW-0804">Transcription</keyword>
<evidence type="ECO:0000313" key="6">
    <source>
        <dbReference type="Proteomes" id="UP000273044"/>
    </source>
</evidence>
<feature type="transmembrane region" description="Helical" evidence="3">
    <location>
        <begin position="98"/>
        <end position="120"/>
    </location>
</feature>
<keyword evidence="3 5" id="KW-0812">Transmembrane</keyword>
<keyword evidence="3" id="KW-0472">Membrane</keyword>
<dbReference type="RefSeq" id="WP_061787109.1">
    <property type="nucleotide sequence ID" value="NZ_LR134406.1"/>
</dbReference>
<feature type="domain" description="Putative zinc-finger" evidence="4">
    <location>
        <begin position="6"/>
        <end position="39"/>
    </location>
</feature>
<reference evidence="5 6" key="1">
    <citation type="submission" date="2018-12" db="EMBL/GenBank/DDBJ databases">
        <authorList>
            <consortium name="Pathogen Informatics"/>
        </authorList>
    </citation>
    <scope>NUCLEOTIDE SEQUENCE [LARGE SCALE GENOMIC DNA]</scope>
    <source>
        <strain evidence="5 6">NCTC12967</strain>
    </source>
</reference>
<keyword evidence="6" id="KW-1185">Reference proteome</keyword>